<evidence type="ECO:0000313" key="1">
    <source>
        <dbReference type="EMBL" id="GIY99586.1"/>
    </source>
</evidence>
<sequence>MQVIAANLDLMQVIPVLLDLDQMITVHLDLMQVIAANLDLMQVIPVLLDLMQVIIVHRDQVTTVQTIRIIIFERKFQYFRKFSRNPVYGQKRKNFQIAANFFLNVALPDE</sequence>
<evidence type="ECO:0000313" key="2">
    <source>
        <dbReference type="Proteomes" id="UP001054945"/>
    </source>
</evidence>
<keyword evidence="2" id="KW-1185">Reference proteome</keyword>
<accession>A0AAV4Y040</accession>
<reference evidence="1 2" key="1">
    <citation type="submission" date="2021-06" db="EMBL/GenBank/DDBJ databases">
        <title>Caerostris extrusa draft genome.</title>
        <authorList>
            <person name="Kono N."/>
            <person name="Arakawa K."/>
        </authorList>
    </citation>
    <scope>NUCLEOTIDE SEQUENCE [LARGE SCALE GENOMIC DNA]</scope>
</reference>
<proteinExistence type="predicted"/>
<name>A0AAV4Y040_CAEEX</name>
<gene>
    <name evidence="1" type="ORF">CEXT_333681</name>
</gene>
<protein>
    <submittedName>
        <fullName evidence="1">Uncharacterized protein</fullName>
    </submittedName>
</protein>
<dbReference type="Proteomes" id="UP001054945">
    <property type="component" value="Unassembled WGS sequence"/>
</dbReference>
<organism evidence="1 2">
    <name type="scientific">Caerostris extrusa</name>
    <name type="common">Bark spider</name>
    <name type="synonym">Caerostris bankana</name>
    <dbReference type="NCBI Taxonomy" id="172846"/>
    <lineage>
        <taxon>Eukaryota</taxon>
        <taxon>Metazoa</taxon>
        <taxon>Ecdysozoa</taxon>
        <taxon>Arthropoda</taxon>
        <taxon>Chelicerata</taxon>
        <taxon>Arachnida</taxon>
        <taxon>Araneae</taxon>
        <taxon>Araneomorphae</taxon>
        <taxon>Entelegynae</taxon>
        <taxon>Araneoidea</taxon>
        <taxon>Araneidae</taxon>
        <taxon>Caerostris</taxon>
    </lineage>
</organism>
<dbReference type="EMBL" id="BPLR01001067">
    <property type="protein sequence ID" value="GIY99586.1"/>
    <property type="molecule type" value="Genomic_DNA"/>
</dbReference>
<dbReference type="AlphaFoldDB" id="A0AAV4Y040"/>
<comment type="caution">
    <text evidence="1">The sequence shown here is derived from an EMBL/GenBank/DDBJ whole genome shotgun (WGS) entry which is preliminary data.</text>
</comment>